<dbReference type="Pfam" id="PF00403">
    <property type="entry name" value="HMA"/>
    <property type="match status" value="1"/>
</dbReference>
<feature type="compositionally biased region" description="Low complexity" evidence="2">
    <location>
        <begin position="453"/>
        <end position="478"/>
    </location>
</feature>
<dbReference type="PATRIC" id="fig|1128398.3.peg.2128"/>
<dbReference type="InterPro" id="IPR006121">
    <property type="entry name" value="HMA_dom"/>
</dbReference>
<keyword evidence="1" id="KW-0479">Metal-binding</keyword>
<gene>
    <name evidence="5" type="ordered locus">Curi_c20640</name>
</gene>
<dbReference type="Gene3D" id="3.30.70.100">
    <property type="match status" value="1"/>
</dbReference>
<protein>
    <submittedName>
        <fullName evidence="5">Heavy metal transport/detoxification protein</fullName>
    </submittedName>
</protein>
<feature type="domain" description="HMA" evidence="4">
    <location>
        <begin position="4"/>
        <end position="70"/>
    </location>
</feature>
<evidence type="ECO:0000256" key="1">
    <source>
        <dbReference type="ARBA" id="ARBA00022723"/>
    </source>
</evidence>
<dbReference type="eggNOG" id="COG4633">
    <property type="taxonomic scope" value="Bacteria"/>
</dbReference>
<feature type="transmembrane region" description="Helical" evidence="3">
    <location>
        <begin position="77"/>
        <end position="96"/>
    </location>
</feature>
<feature type="transmembrane region" description="Helical" evidence="3">
    <location>
        <begin position="261"/>
        <end position="282"/>
    </location>
</feature>
<dbReference type="Gene3D" id="2.60.40.420">
    <property type="entry name" value="Cupredoxins - blue copper proteins"/>
    <property type="match status" value="1"/>
</dbReference>
<dbReference type="EMBL" id="CP003326">
    <property type="protein sequence ID" value="AFS79068.1"/>
    <property type="molecule type" value="Genomic_DNA"/>
</dbReference>
<dbReference type="RefSeq" id="WP_014968204.1">
    <property type="nucleotide sequence ID" value="NC_018664.1"/>
</dbReference>
<dbReference type="STRING" id="1128398.Curi_c20640"/>
<feature type="region of interest" description="Disordered" evidence="2">
    <location>
        <begin position="447"/>
        <end position="485"/>
    </location>
</feature>
<evidence type="ECO:0000313" key="6">
    <source>
        <dbReference type="Proteomes" id="UP000006094"/>
    </source>
</evidence>
<dbReference type="GO" id="GO:0046872">
    <property type="term" value="F:metal ion binding"/>
    <property type="evidence" value="ECO:0007669"/>
    <property type="project" value="UniProtKB-KW"/>
</dbReference>
<dbReference type="Pfam" id="PF13386">
    <property type="entry name" value="DsbD_2"/>
    <property type="match status" value="1"/>
</dbReference>
<dbReference type="PANTHER" id="PTHR42208:SF1">
    <property type="entry name" value="HEAVY METAL TRANSPORTER"/>
    <property type="match status" value="1"/>
</dbReference>
<dbReference type="eggNOG" id="COG2836">
    <property type="taxonomic scope" value="Bacteria"/>
</dbReference>
<feature type="transmembrane region" description="Helical" evidence="3">
    <location>
        <begin position="226"/>
        <end position="249"/>
    </location>
</feature>
<dbReference type="eggNOG" id="COG2608">
    <property type="taxonomic scope" value="Bacteria"/>
</dbReference>
<feature type="transmembrane region" description="Helical" evidence="3">
    <location>
        <begin position="182"/>
        <end position="205"/>
    </location>
</feature>
<reference evidence="5 6" key="1">
    <citation type="journal article" date="2012" name="PLoS ONE">
        <title>The purine-utilizing bacterium Clostridium acidurici 9a: a genome-guided metabolic reconsideration.</title>
        <authorList>
            <person name="Hartwich K."/>
            <person name="Poehlein A."/>
            <person name="Daniel R."/>
        </authorList>
    </citation>
    <scope>NUCLEOTIDE SEQUENCE [LARGE SCALE GENOMIC DNA]</scope>
    <source>
        <strain evidence="6">ATCC 7906 / DSM 604 / BCRC 14475 / CIP 104303 / KCTC 5404 / NCIMB 10678 / 9a</strain>
    </source>
</reference>
<dbReference type="Proteomes" id="UP000006094">
    <property type="component" value="Chromosome"/>
</dbReference>
<keyword evidence="3" id="KW-0472">Membrane</keyword>
<dbReference type="InterPro" id="IPR008972">
    <property type="entry name" value="Cupredoxin"/>
</dbReference>
<dbReference type="PROSITE" id="PS50846">
    <property type="entry name" value="HMA_2"/>
    <property type="match status" value="1"/>
</dbReference>
<dbReference type="KEGG" id="cad:Curi_c20640"/>
<evidence type="ECO:0000259" key="4">
    <source>
        <dbReference type="PROSITE" id="PS50846"/>
    </source>
</evidence>
<organism evidence="5 6">
    <name type="scientific">Gottschalkia acidurici (strain ATCC 7906 / DSM 604 / BCRC 14475 / CIP 104303 / KCTC 5404 / NCIMB 10678 / 9a)</name>
    <name type="common">Clostridium acidurici</name>
    <dbReference type="NCBI Taxonomy" id="1128398"/>
    <lineage>
        <taxon>Bacteria</taxon>
        <taxon>Bacillati</taxon>
        <taxon>Bacillota</taxon>
        <taxon>Tissierellia</taxon>
        <taxon>Tissierellales</taxon>
        <taxon>Gottschalkiaceae</taxon>
        <taxon>Gottschalkia</taxon>
    </lineage>
</organism>
<keyword evidence="3" id="KW-1133">Transmembrane helix</keyword>
<keyword evidence="3" id="KW-0812">Transmembrane</keyword>
<dbReference type="PANTHER" id="PTHR42208">
    <property type="entry name" value="HEAVY METAL TRANSPORTER-RELATED"/>
    <property type="match status" value="1"/>
</dbReference>
<dbReference type="PROSITE" id="PS01047">
    <property type="entry name" value="HMA_1"/>
    <property type="match status" value="1"/>
</dbReference>
<feature type="transmembrane region" description="Helical" evidence="3">
    <location>
        <begin position="151"/>
        <end position="176"/>
    </location>
</feature>
<dbReference type="SUPFAM" id="SSF55008">
    <property type="entry name" value="HMA, heavy metal-associated domain"/>
    <property type="match status" value="1"/>
</dbReference>
<keyword evidence="6" id="KW-1185">Reference proteome</keyword>
<dbReference type="CDD" id="cd00371">
    <property type="entry name" value="HMA"/>
    <property type="match status" value="1"/>
</dbReference>
<dbReference type="OrthoDB" id="7068874at2"/>
<sequence>MDIKVEKIKVYGMTCPSCENRIEKVIKKLDGVLSVKASYSYQFVEVEYVDGLCRLEQIKTYIENAGYTTQNSGSYKFVGILVIVAAIALLGLNTSGFDMEEKLSNASFVVIFAIGVLTSIHCIGMCGGIMISQSLSTESTNKFEAIKPSLLYNLGRVISYTIIGGIIGALGSVFSFSIVTKAAIQIFAGIFMIIMGLNMSGFSMFRRFHIKLPNFLCRTKTNSTSPFIVGFFNGLMPCGPLQTMQLFVLGTGSAAKGALSMFIFSMGTVPLMLTFGALSGLLSKGNTKKILKFSGVLIIILGLIMGNRGFVLAGIDINPLSSIRSKSGNLLFGNPNNSSSSDVAKATIENGVQIINMTADNNGFSPNAFYVQKGIPVKWIIDGKELTSCNNAIVIQSLNKEQKIKSGENIIEFNPGDKDINFSCWMGMLRGVIKVVDDLDAIDISKPDPSLPPASKSPSCCASPVDESSDSEPSNEPSIYGDDTSQVPTEKFISKASTLGKYYSAEFKGIGYEFQPLLIVTDYKLKTKLFFNLDDFDNIGGEYLIVDTVTGEEVNSFNSENKVSEIELTPDKAGVYAVLNPNGILGIIEVVDDLSTVDLEEMRDKYIKK</sequence>
<dbReference type="InterPro" id="IPR036163">
    <property type="entry name" value="HMA_dom_sf"/>
</dbReference>
<evidence type="ECO:0000256" key="3">
    <source>
        <dbReference type="SAM" id="Phobius"/>
    </source>
</evidence>
<dbReference type="InterPro" id="IPR039447">
    <property type="entry name" value="UreH-like_TM_dom"/>
</dbReference>
<feature type="transmembrane region" description="Helical" evidence="3">
    <location>
        <begin position="108"/>
        <end position="131"/>
    </location>
</feature>
<dbReference type="HOGENOM" id="CLU_032635_2_0_9"/>
<proteinExistence type="predicted"/>
<dbReference type="AlphaFoldDB" id="K0AZ46"/>
<dbReference type="InterPro" id="IPR017969">
    <property type="entry name" value="Heavy-metal-associated_CS"/>
</dbReference>
<accession>K0AZ46</accession>
<evidence type="ECO:0000313" key="5">
    <source>
        <dbReference type="EMBL" id="AFS79068.1"/>
    </source>
</evidence>
<evidence type="ECO:0000256" key="2">
    <source>
        <dbReference type="SAM" id="MobiDB-lite"/>
    </source>
</evidence>
<feature type="transmembrane region" description="Helical" evidence="3">
    <location>
        <begin position="294"/>
        <end position="315"/>
    </location>
</feature>
<name>K0AZ46_GOTA9</name>